<keyword evidence="8" id="KW-1185">Reference proteome</keyword>
<dbReference type="PANTHER" id="PTHR15004">
    <property type="entry name" value="GLUTAMYL-TRNA(GLN) AMIDOTRANSFERASE SUBUNIT C, MITOCHONDRIAL"/>
    <property type="match status" value="1"/>
</dbReference>
<dbReference type="InterPro" id="IPR003837">
    <property type="entry name" value="GatC"/>
</dbReference>
<dbReference type="GO" id="GO:0016740">
    <property type="term" value="F:transferase activity"/>
    <property type="evidence" value="ECO:0007669"/>
    <property type="project" value="UniProtKB-KW"/>
</dbReference>
<dbReference type="AlphaFoldDB" id="A0A2G5NLU5"/>
<evidence type="ECO:0000256" key="1">
    <source>
        <dbReference type="ARBA" id="ARBA00010757"/>
    </source>
</evidence>
<dbReference type="Pfam" id="PF02686">
    <property type="entry name" value="GatC"/>
    <property type="match status" value="1"/>
</dbReference>
<dbReference type="SUPFAM" id="SSF141000">
    <property type="entry name" value="Glu-tRNAGln amidotransferase C subunit"/>
    <property type="match status" value="1"/>
</dbReference>
<dbReference type="PANTHER" id="PTHR15004:SF0">
    <property type="entry name" value="GLUTAMYL-TRNA(GLN) AMIDOTRANSFERASE SUBUNIT C, MITOCHONDRIAL"/>
    <property type="match status" value="1"/>
</dbReference>
<comment type="catalytic activity">
    <reaction evidence="4 6">
        <text>L-aspartyl-tRNA(Asn) + L-glutamine + ATP + H2O = L-asparaginyl-tRNA(Asn) + L-glutamate + ADP + phosphate + 2 H(+)</text>
        <dbReference type="Rhea" id="RHEA:14513"/>
        <dbReference type="Rhea" id="RHEA-COMP:9674"/>
        <dbReference type="Rhea" id="RHEA-COMP:9677"/>
        <dbReference type="ChEBI" id="CHEBI:15377"/>
        <dbReference type="ChEBI" id="CHEBI:15378"/>
        <dbReference type="ChEBI" id="CHEBI:29985"/>
        <dbReference type="ChEBI" id="CHEBI:30616"/>
        <dbReference type="ChEBI" id="CHEBI:43474"/>
        <dbReference type="ChEBI" id="CHEBI:58359"/>
        <dbReference type="ChEBI" id="CHEBI:78515"/>
        <dbReference type="ChEBI" id="CHEBI:78516"/>
        <dbReference type="ChEBI" id="CHEBI:456216"/>
    </reaction>
</comment>
<comment type="function">
    <text evidence="3 6">Allows the formation of correctly charged Asn-tRNA(Asn) or Gln-tRNA(Gln) through the transamidation of misacylated Asp-tRNA(Asn) or Glu-tRNA(Gln) in organisms which lack either or both of asparaginyl-tRNA or glutaminyl-tRNA synthetases. The reaction takes place in the presence of glutamine and ATP through an activated phospho-Asp-tRNA(Asn) or phospho-Glu-tRNA(Gln).</text>
</comment>
<organism evidence="7 8">
    <name type="scientific">Macrococcoides goetzii</name>
    <dbReference type="NCBI Taxonomy" id="1891097"/>
    <lineage>
        <taxon>Bacteria</taxon>
        <taxon>Bacillati</taxon>
        <taxon>Bacillota</taxon>
        <taxon>Bacilli</taxon>
        <taxon>Bacillales</taxon>
        <taxon>Staphylococcaceae</taxon>
        <taxon>Macrococcoides</taxon>
    </lineage>
</organism>
<comment type="caution">
    <text evidence="7">The sequence shown here is derived from an EMBL/GenBank/DDBJ whole genome shotgun (WGS) entry which is preliminary data.</text>
</comment>
<dbReference type="OrthoDB" id="9813938at2"/>
<sequence>MSKVTNEQVKHVAHLARLEITEEEAAKFSSQLEAILNFADQLEEVDTDNVEPTFHVLDLQNVLREDVAEKSLTQEEILKNARSTEAGQFKVPSILDGGE</sequence>
<comment type="catalytic activity">
    <reaction evidence="5 6">
        <text>L-glutamyl-tRNA(Gln) + L-glutamine + ATP + H2O = L-glutaminyl-tRNA(Gln) + L-glutamate + ADP + phosphate + H(+)</text>
        <dbReference type="Rhea" id="RHEA:17521"/>
        <dbReference type="Rhea" id="RHEA-COMP:9681"/>
        <dbReference type="Rhea" id="RHEA-COMP:9684"/>
        <dbReference type="ChEBI" id="CHEBI:15377"/>
        <dbReference type="ChEBI" id="CHEBI:15378"/>
        <dbReference type="ChEBI" id="CHEBI:29985"/>
        <dbReference type="ChEBI" id="CHEBI:30616"/>
        <dbReference type="ChEBI" id="CHEBI:43474"/>
        <dbReference type="ChEBI" id="CHEBI:58359"/>
        <dbReference type="ChEBI" id="CHEBI:78520"/>
        <dbReference type="ChEBI" id="CHEBI:78521"/>
        <dbReference type="ChEBI" id="CHEBI:456216"/>
    </reaction>
</comment>
<keyword evidence="6" id="KW-0067">ATP-binding</keyword>
<dbReference type="GO" id="GO:0050567">
    <property type="term" value="F:glutaminyl-tRNA synthase (glutamine-hydrolyzing) activity"/>
    <property type="evidence" value="ECO:0007669"/>
    <property type="project" value="UniProtKB-UniRule"/>
</dbReference>
<evidence type="ECO:0000256" key="6">
    <source>
        <dbReference type="HAMAP-Rule" id="MF_00122"/>
    </source>
</evidence>
<dbReference type="RefSeq" id="WP_099581026.1">
    <property type="nucleotide sequence ID" value="NZ_MJBI02000004.1"/>
</dbReference>
<evidence type="ECO:0000256" key="5">
    <source>
        <dbReference type="ARBA" id="ARBA00047913"/>
    </source>
</evidence>
<dbReference type="NCBIfam" id="TIGR00135">
    <property type="entry name" value="gatC"/>
    <property type="match status" value="1"/>
</dbReference>
<dbReference type="GO" id="GO:0006412">
    <property type="term" value="P:translation"/>
    <property type="evidence" value="ECO:0007669"/>
    <property type="project" value="UniProtKB-UniRule"/>
</dbReference>
<keyword evidence="6" id="KW-0547">Nucleotide-binding</keyword>
<keyword evidence="6" id="KW-0648">Protein biosynthesis</keyword>
<protein>
    <recommendedName>
        <fullName evidence="6">Aspartyl/glutamyl-tRNA(Asn/Gln) amidotransferase subunit C</fullName>
        <shortName evidence="6">Asp/Glu-ADT subunit C</shortName>
        <ecNumber evidence="6">6.3.5.-</ecNumber>
    </recommendedName>
</protein>
<dbReference type="GO" id="GO:0005524">
    <property type="term" value="F:ATP binding"/>
    <property type="evidence" value="ECO:0007669"/>
    <property type="project" value="UniProtKB-KW"/>
</dbReference>
<dbReference type="Gene3D" id="1.10.20.60">
    <property type="entry name" value="Glu-tRNAGln amidotransferase C subunit, N-terminal domain"/>
    <property type="match status" value="1"/>
</dbReference>
<dbReference type="EC" id="6.3.5.-" evidence="6"/>
<dbReference type="EMBL" id="MJBI02000004">
    <property type="protein sequence ID" value="RAI80068.1"/>
    <property type="molecule type" value="Genomic_DNA"/>
</dbReference>
<reference evidence="7 8" key="1">
    <citation type="journal article" date="2018" name="Front. Microbiol.">
        <title>Description and Comparative Genomics of Macrococcus caseolyticus subsp. hominis subsp. nov., Macrococcus goetzii sp. nov., Macrococcus epidermidis sp. nov., and Macrococcus bohemicus sp. nov., Novel Macrococci From Human Clinical Material With Virulence Potential and Suspected Uptake of Foreign DNA by Natural Transformation.</title>
        <authorList>
            <person name="Maslanova I."/>
            <person name="Wertheimer Z."/>
            <person name="Sedlacek I."/>
            <person name="Svec P."/>
            <person name="Indrakova A."/>
            <person name="Kovarovic V."/>
            <person name="Schumann P."/>
            <person name="Sproer C."/>
            <person name="Kralova S."/>
            <person name="Sedo O."/>
            <person name="Kristofova L."/>
            <person name="Vrbovska V."/>
            <person name="Fuzik T."/>
            <person name="Petras P."/>
            <person name="Zdrahal Z."/>
            <person name="Ruzickova V."/>
            <person name="Doskar J."/>
            <person name="Pantucek R."/>
        </authorList>
    </citation>
    <scope>NUCLEOTIDE SEQUENCE [LARGE SCALE GENOMIC DNA]</scope>
    <source>
        <strain evidence="7 8">CCM 4927</strain>
    </source>
</reference>
<proteinExistence type="inferred from homology"/>
<dbReference type="GO" id="GO:0070681">
    <property type="term" value="P:glutaminyl-tRNAGln biosynthesis via transamidation"/>
    <property type="evidence" value="ECO:0007669"/>
    <property type="project" value="TreeGrafter"/>
</dbReference>
<accession>A0A2G5NLU5</accession>
<dbReference type="HAMAP" id="MF_00122">
    <property type="entry name" value="GatC"/>
    <property type="match status" value="1"/>
</dbReference>
<evidence type="ECO:0000256" key="3">
    <source>
        <dbReference type="ARBA" id="ARBA00024799"/>
    </source>
</evidence>
<dbReference type="Proteomes" id="UP000229523">
    <property type="component" value="Unassembled WGS sequence"/>
</dbReference>
<evidence type="ECO:0000256" key="4">
    <source>
        <dbReference type="ARBA" id="ARBA00047380"/>
    </source>
</evidence>
<evidence type="ECO:0000313" key="8">
    <source>
        <dbReference type="Proteomes" id="UP000229523"/>
    </source>
</evidence>
<keyword evidence="6" id="KW-0436">Ligase</keyword>
<evidence type="ECO:0000313" key="7">
    <source>
        <dbReference type="EMBL" id="RAI80068.1"/>
    </source>
</evidence>
<name>A0A2G5NLU5_9STAP</name>
<comment type="subunit">
    <text evidence="2 6">Heterotrimer of A, B and C subunits.</text>
</comment>
<evidence type="ECO:0000256" key="2">
    <source>
        <dbReference type="ARBA" id="ARBA00011123"/>
    </source>
</evidence>
<gene>
    <name evidence="6" type="primary">gatC</name>
    <name evidence="7" type="ORF">BFS35_009805</name>
</gene>
<dbReference type="InterPro" id="IPR036113">
    <property type="entry name" value="Asp/Glu-ADT_sf_sub_c"/>
</dbReference>
<dbReference type="GO" id="GO:0006450">
    <property type="term" value="P:regulation of translational fidelity"/>
    <property type="evidence" value="ECO:0007669"/>
    <property type="project" value="InterPro"/>
</dbReference>
<comment type="similarity">
    <text evidence="1 6">Belongs to the GatC family.</text>
</comment>